<gene>
    <name evidence="1" type="ORF">LX83_005556</name>
</gene>
<dbReference type="Proteomes" id="UP001206128">
    <property type="component" value="Unassembled WGS sequence"/>
</dbReference>
<dbReference type="AlphaFoldDB" id="A0AAE3GJI0"/>
<comment type="caution">
    <text evidence="1">The sequence shown here is derived from an EMBL/GenBank/DDBJ whole genome shotgun (WGS) entry which is preliminary data.</text>
</comment>
<evidence type="ECO:0008006" key="3">
    <source>
        <dbReference type="Google" id="ProtNLM"/>
    </source>
</evidence>
<dbReference type="NCBIfam" id="NF033521">
    <property type="entry name" value="lasso_leader_L3"/>
    <property type="match status" value="1"/>
</dbReference>
<keyword evidence="2" id="KW-1185">Reference proteome</keyword>
<dbReference type="EMBL" id="JAMTCK010000015">
    <property type="protein sequence ID" value="MCP2168678.1"/>
    <property type="molecule type" value="Genomic_DNA"/>
</dbReference>
<name>A0AAE3GJI0_9PSEU</name>
<sequence>MDETTAERDPYEPPLVQDVGEFADVTHGPVEWHLDGLFGLGPL</sequence>
<reference evidence="1" key="1">
    <citation type="submission" date="2022-06" db="EMBL/GenBank/DDBJ databases">
        <title>Genomic Encyclopedia of Archaeal and Bacterial Type Strains, Phase II (KMG-II): from individual species to whole genera.</title>
        <authorList>
            <person name="Goeker M."/>
        </authorList>
    </citation>
    <scope>NUCLEOTIDE SEQUENCE</scope>
    <source>
        <strain evidence="1">DSM 43935</strain>
    </source>
</reference>
<evidence type="ECO:0000313" key="2">
    <source>
        <dbReference type="Proteomes" id="UP001206128"/>
    </source>
</evidence>
<evidence type="ECO:0000313" key="1">
    <source>
        <dbReference type="EMBL" id="MCP2168678.1"/>
    </source>
</evidence>
<proteinExistence type="predicted"/>
<accession>A0AAE3GJI0</accession>
<organism evidence="1 2">
    <name type="scientific">Goodfellowiella coeruleoviolacea</name>
    <dbReference type="NCBI Taxonomy" id="334858"/>
    <lineage>
        <taxon>Bacteria</taxon>
        <taxon>Bacillati</taxon>
        <taxon>Actinomycetota</taxon>
        <taxon>Actinomycetes</taxon>
        <taxon>Pseudonocardiales</taxon>
        <taxon>Pseudonocardiaceae</taxon>
        <taxon>Goodfellowiella</taxon>
    </lineage>
</organism>
<protein>
    <recommendedName>
        <fullName evidence="3">Lasso RiPP family leader peptide-containing protein</fullName>
    </recommendedName>
</protein>
<dbReference type="RefSeq" id="WP_253776756.1">
    <property type="nucleotide sequence ID" value="NZ_JAMTCK010000015.1"/>
</dbReference>